<dbReference type="STRING" id="1461693.ATO10_01470"/>
<dbReference type="Proteomes" id="UP000024836">
    <property type="component" value="Unassembled WGS sequence"/>
</dbReference>
<sequence>MPVSFRIFPRRGLVYVRYDGVAQIDETSEAFAAYAQHPDCQPGQKQLVDLTHLTGYDEDYVKLMQVQAQKADVLAQGPVETLMIYHATTDIALRVAHLAKRSWQDVAGMVTVVTQDEAEALSLLGQSERSFSALLEQMA</sequence>
<evidence type="ECO:0000313" key="2">
    <source>
        <dbReference type="Proteomes" id="UP000024836"/>
    </source>
</evidence>
<dbReference type="eggNOG" id="ENOG5032S01">
    <property type="taxonomic scope" value="Bacteria"/>
</dbReference>
<accession>A0A058ZP65</accession>
<evidence type="ECO:0000313" key="1">
    <source>
        <dbReference type="EMBL" id="KCV83389.1"/>
    </source>
</evidence>
<protein>
    <submittedName>
        <fullName evidence="1">Uncharacterized protein</fullName>
    </submittedName>
</protein>
<reference evidence="1 2" key="1">
    <citation type="submission" date="2013-04" db="EMBL/GenBank/DDBJ databases">
        <title>Shimia sp. 22II-S11-Z10 Genome Sequencing.</title>
        <authorList>
            <person name="Lai Q."/>
            <person name="Li G."/>
            <person name="Shao Z."/>
        </authorList>
    </citation>
    <scope>NUCLEOTIDE SEQUENCE [LARGE SCALE GENOMIC DNA]</scope>
    <source>
        <strain evidence="2">22II-S11-Z10</strain>
    </source>
</reference>
<proteinExistence type="predicted"/>
<gene>
    <name evidence="1" type="ORF">ATO10_01470</name>
</gene>
<dbReference type="OrthoDB" id="7877306at2"/>
<comment type="caution">
    <text evidence="1">The sequence shown here is derived from an EMBL/GenBank/DDBJ whole genome shotgun (WGS) entry which is preliminary data.</text>
</comment>
<dbReference type="AlphaFoldDB" id="A0A058ZP65"/>
<dbReference type="EMBL" id="AQQY01000001">
    <property type="protein sequence ID" value="KCV83389.1"/>
    <property type="molecule type" value="Genomic_DNA"/>
</dbReference>
<organism evidence="1 2">
    <name type="scientific">Actibacterium atlanticum</name>
    <dbReference type="NCBI Taxonomy" id="1461693"/>
    <lineage>
        <taxon>Bacteria</taxon>
        <taxon>Pseudomonadati</taxon>
        <taxon>Pseudomonadota</taxon>
        <taxon>Alphaproteobacteria</taxon>
        <taxon>Rhodobacterales</taxon>
        <taxon>Roseobacteraceae</taxon>
        <taxon>Actibacterium</taxon>
    </lineage>
</organism>
<name>A0A058ZP65_9RHOB</name>
<keyword evidence="2" id="KW-1185">Reference proteome</keyword>
<dbReference type="RefSeq" id="WP_035247083.1">
    <property type="nucleotide sequence ID" value="NZ_AQQY01000001.1"/>
</dbReference>